<dbReference type="EMBL" id="CAJNJA010035338">
    <property type="protein sequence ID" value="CAE7705689.1"/>
    <property type="molecule type" value="Genomic_DNA"/>
</dbReference>
<evidence type="ECO:0000313" key="2">
    <source>
        <dbReference type="Proteomes" id="UP000601435"/>
    </source>
</evidence>
<accession>A0A812WWS5</accession>
<dbReference type="AlphaFoldDB" id="A0A812WWS5"/>
<comment type="caution">
    <text evidence="1">The sequence shown here is derived from an EMBL/GenBank/DDBJ whole genome shotgun (WGS) entry which is preliminary data.</text>
</comment>
<dbReference type="Gene3D" id="3.40.50.1240">
    <property type="entry name" value="Phosphoglycerate mutase-like"/>
    <property type="match status" value="1"/>
</dbReference>
<gene>
    <name evidence="1" type="ORF">SNEC2469_LOCUS20341</name>
</gene>
<sequence length="156" mass="17122">MSAEEEDVPLVVVRSARELWWEDVANQPGPLESVYKRLEQLPRGQEVQALEAALSAKDAGTEAESIRLFRTVLAKRPEKTIAVVTHWGVINALCRQSADNCEMMECNCDGKGDLTFVRQLAQRSRRSACGLFLPRADSPSLAHFNAHGSLASAGIC</sequence>
<keyword evidence="2" id="KW-1185">Reference proteome</keyword>
<reference evidence="1" key="1">
    <citation type="submission" date="2021-02" db="EMBL/GenBank/DDBJ databases">
        <authorList>
            <person name="Dougan E. K."/>
            <person name="Rhodes N."/>
            <person name="Thang M."/>
            <person name="Chan C."/>
        </authorList>
    </citation>
    <scope>NUCLEOTIDE SEQUENCE</scope>
</reference>
<organism evidence="1 2">
    <name type="scientific">Symbiodinium necroappetens</name>
    <dbReference type="NCBI Taxonomy" id="1628268"/>
    <lineage>
        <taxon>Eukaryota</taxon>
        <taxon>Sar</taxon>
        <taxon>Alveolata</taxon>
        <taxon>Dinophyceae</taxon>
        <taxon>Suessiales</taxon>
        <taxon>Symbiodiniaceae</taxon>
        <taxon>Symbiodinium</taxon>
    </lineage>
</organism>
<evidence type="ECO:0008006" key="3">
    <source>
        <dbReference type="Google" id="ProtNLM"/>
    </source>
</evidence>
<dbReference type="Proteomes" id="UP000601435">
    <property type="component" value="Unassembled WGS sequence"/>
</dbReference>
<dbReference type="OrthoDB" id="496981at2759"/>
<evidence type="ECO:0000313" key="1">
    <source>
        <dbReference type="EMBL" id="CAE7705689.1"/>
    </source>
</evidence>
<name>A0A812WWS5_9DINO</name>
<proteinExistence type="predicted"/>
<protein>
    <recommendedName>
        <fullName evidence="3">Phosphoglycerate mutase</fullName>
    </recommendedName>
</protein>
<dbReference type="InterPro" id="IPR029033">
    <property type="entry name" value="His_PPase_superfam"/>
</dbReference>